<evidence type="ECO:0000259" key="1">
    <source>
        <dbReference type="PROSITE" id="PS50104"/>
    </source>
</evidence>
<dbReference type="InterPro" id="IPR000157">
    <property type="entry name" value="TIR_dom"/>
</dbReference>
<protein>
    <submittedName>
        <fullName evidence="2">Molecular chaperone Tir</fullName>
    </submittedName>
</protein>
<dbReference type="SUPFAM" id="SSF52200">
    <property type="entry name" value="Toll/Interleukin receptor TIR domain"/>
    <property type="match status" value="1"/>
</dbReference>
<dbReference type="PROSITE" id="PS50104">
    <property type="entry name" value="TIR"/>
    <property type="match status" value="1"/>
</dbReference>
<name>A0ABM7R7N5_9BACT</name>
<organism evidence="2 3">
    <name type="scientific">Haloferula helveola</name>
    <dbReference type="NCBI Taxonomy" id="490095"/>
    <lineage>
        <taxon>Bacteria</taxon>
        <taxon>Pseudomonadati</taxon>
        <taxon>Verrucomicrobiota</taxon>
        <taxon>Verrucomicrobiia</taxon>
        <taxon>Verrucomicrobiales</taxon>
        <taxon>Verrucomicrobiaceae</taxon>
        <taxon>Haloferula</taxon>
    </lineage>
</organism>
<sequence length="323" mass="37497">MAYDWDLFVSHASEDKEPFVRALVLQLREFGLRVWHDEFALIPGDSLSESIDLGLNRCRFGLVVLSEHFFGKRWTRYELSQLAARERDGSNVLLPLWFGIDEDIVRSFSEPLADRCAFISDGSELLALAERIFQAVDPVKHEQHRCRATVDRCLERVLGPTVQVTDEGSFVHRSYREVLLDRLPDHDEVRRAPYFVMPAAGAEERALDDAWWEAFFDEMLRIQRRKWSLPLPLCFVISELPITLEANRLMDRDTFLNISQTRHGEAQRIVEIDFRDMMGCLRRRTILVETGDVADSEPSLDLLFEEVADRVLDLRGWISANDW</sequence>
<reference evidence="2 3" key="1">
    <citation type="submission" date="2021-06" db="EMBL/GenBank/DDBJ databases">
        <title>Complete genome of Haloferula helveola possessing various polysaccharide degrading enzymes.</title>
        <authorList>
            <person name="Takami H."/>
            <person name="Huang C."/>
            <person name="Hamasaki K."/>
        </authorList>
    </citation>
    <scope>NUCLEOTIDE SEQUENCE [LARGE SCALE GENOMIC DNA]</scope>
    <source>
        <strain evidence="2 3">CN-1</strain>
    </source>
</reference>
<dbReference type="Proteomes" id="UP001374893">
    <property type="component" value="Chromosome"/>
</dbReference>
<feature type="domain" description="TIR" evidence="1">
    <location>
        <begin position="3"/>
        <end position="140"/>
    </location>
</feature>
<dbReference type="EMBL" id="AP024702">
    <property type="protein sequence ID" value="BCX46820.1"/>
    <property type="molecule type" value="Genomic_DNA"/>
</dbReference>
<dbReference type="InterPro" id="IPR035897">
    <property type="entry name" value="Toll_tir_struct_dom_sf"/>
</dbReference>
<dbReference type="Gene3D" id="3.40.50.10140">
    <property type="entry name" value="Toll/interleukin-1 receptor homology (TIR) domain"/>
    <property type="match status" value="1"/>
</dbReference>
<evidence type="ECO:0000313" key="2">
    <source>
        <dbReference type="EMBL" id="BCX46820.1"/>
    </source>
</evidence>
<keyword evidence="3" id="KW-1185">Reference proteome</keyword>
<dbReference type="Pfam" id="PF13676">
    <property type="entry name" value="TIR_2"/>
    <property type="match status" value="1"/>
</dbReference>
<evidence type="ECO:0000313" key="3">
    <source>
        <dbReference type="Proteomes" id="UP001374893"/>
    </source>
</evidence>
<gene>
    <name evidence="2" type="ORF">HAHE_07280</name>
</gene>
<proteinExistence type="predicted"/>
<accession>A0ABM7R7N5</accession>
<dbReference type="RefSeq" id="WP_338688714.1">
    <property type="nucleotide sequence ID" value="NZ_AP024702.1"/>
</dbReference>
<dbReference type="SMART" id="SM00255">
    <property type="entry name" value="TIR"/>
    <property type="match status" value="1"/>
</dbReference>